<dbReference type="RefSeq" id="WP_090021237.1">
    <property type="nucleotide sequence ID" value="NZ_FNCE01000010.1"/>
</dbReference>
<reference evidence="3 4" key="1">
    <citation type="submission" date="2016-10" db="EMBL/GenBank/DDBJ databases">
        <authorList>
            <person name="de Groot N.N."/>
        </authorList>
    </citation>
    <scope>NUCLEOTIDE SEQUENCE [LARGE SCALE GENOMIC DNA]</scope>
    <source>
        <strain evidence="3 4">DSM 25584</strain>
    </source>
</reference>
<sequence>MTRRVMAAMFAVVGGIAFSAPALAADQEKPSFSEADANGDGKVSTEEAKEAGFDKYQIVAQDVNQDGMLTEEDWKYMSYRSNFNLSGID</sequence>
<protein>
    <submittedName>
        <fullName evidence="3">EF hand</fullName>
    </submittedName>
</protein>
<organism evidence="3 4">
    <name type="scientific">Limimonas halophila</name>
    <dbReference type="NCBI Taxonomy" id="1082479"/>
    <lineage>
        <taxon>Bacteria</taxon>
        <taxon>Pseudomonadati</taxon>
        <taxon>Pseudomonadota</taxon>
        <taxon>Alphaproteobacteria</taxon>
        <taxon>Rhodospirillales</taxon>
        <taxon>Rhodovibrionaceae</taxon>
        <taxon>Limimonas</taxon>
    </lineage>
</organism>
<name>A0A1G7TWE9_9PROT</name>
<feature type="chain" id="PRO_5011695487" evidence="1">
    <location>
        <begin position="25"/>
        <end position="89"/>
    </location>
</feature>
<keyword evidence="4" id="KW-1185">Reference proteome</keyword>
<dbReference type="STRING" id="1082479.SAMN05216241_11076"/>
<proteinExistence type="predicted"/>
<evidence type="ECO:0000313" key="4">
    <source>
        <dbReference type="Proteomes" id="UP000199415"/>
    </source>
</evidence>
<dbReference type="OrthoDB" id="5470953at2"/>
<dbReference type="Proteomes" id="UP000199415">
    <property type="component" value="Unassembled WGS sequence"/>
</dbReference>
<dbReference type="GO" id="GO:0005509">
    <property type="term" value="F:calcium ion binding"/>
    <property type="evidence" value="ECO:0007669"/>
    <property type="project" value="InterPro"/>
</dbReference>
<evidence type="ECO:0000313" key="3">
    <source>
        <dbReference type="EMBL" id="SDG38820.1"/>
    </source>
</evidence>
<dbReference type="PROSITE" id="PS00018">
    <property type="entry name" value="EF_HAND_1"/>
    <property type="match status" value="1"/>
</dbReference>
<evidence type="ECO:0000259" key="2">
    <source>
        <dbReference type="Pfam" id="PF13202"/>
    </source>
</evidence>
<feature type="domain" description="EF-hand" evidence="2">
    <location>
        <begin position="32"/>
        <end position="47"/>
    </location>
</feature>
<dbReference type="Pfam" id="PF13202">
    <property type="entry name" value="EF-hand_5"/>
    <property type="match status" value="1"/>
</dbReference>
<accession>A0A1G7TWE9</accession>
<dbReference type="SUPFAM" id="SSF47473">
    <property type="entry name" value="EF-hand"/>
    <property type="match status" value="1"/>
</dbReference>
<evidence type="ECO:0000256" key="1">
    <source>
        <dbReference type="SAM" id="SignalP"/>
    </source>
</evidence>
<gene>
    <name evidence="3" type="ORF">SAMN05216241_11076</name>
</gene>
<keyword evidence="1" id="KW-0732">Signal</keyword>
<dbReference type="InterPro" id="IPR018247">
    <property type="entry name" value="EF_Hand_1_Ca_BS"/>
</dbReference>
<dbReference type="EMBL" id="FNCE01000010">
    <property type="protein sequence ID" value="SDG38820.1"/>
    <property type="molecule type" value="Genomic_DNA"/>
</dbReference>
<dbReference type="InterPro" id="IPR002048">
    <property type="entry name" value="EF_hand_dom"/>
</dbReference>
<dbReference type="Gene3D" id="1.10.238.10">
    <property type="entry name" value="EF-hand"/>
    <property type="match status" value="1"/>
</dbReference>
<dbReference type="AlphaFoldDB" id="A0A1G7TWE9"/>
<feature type="signal peptide" evidence="1">
    <location>
        <begin position="1"/>
        <end position="24"/>
    </location>
</feature>
<dbReference type="InterPro" id="IPR011992">
    <property type="entry name" value="EF-hand-dom_pair"/>
</dbReference>